<feature type="region of interest" description="Disordered" evidence="3">
    <location>
        <begin position="255"/>
        <end position="281"/>
    </location>
</feature>
<dbReference type="InterPro" id="IPR001343">
    <property type="entry name" value="Hemolysn_Ca-bd"/>
</dbReference>
<gene>
    <name evidence="5" type="ORF">GCM10022223_44070</name>
</gene>
<keyword evidence="4" id="KW-0732">Signal</keyword>
<comment type="caution">
    <text evidence="5">The sequence shown here is derived from an EMBL/GenBank/DDBJ whole genome shotgun (WGS) entry which is preliminary data.</text>
</comment>
<keyword evidence="6" id="KW-1185">Reference proteome</keyword>
<comment type="subcellular location">
    <subcellularLocation>
        <location evidence="1">Secreted</location>
    </subcellularLocation>
</comment>
<dbReference type="InterPro" id="IPR018511">
    <property type="entry name" value="Hemolysin-typ_Ca-bd_CS"/>
</dbReference>
<reference evidence="6" key="1">
    <citation type="journal article" date="2019" name="Int. J. Syst. Evol. Microbiol.">
        <title>The Global Catalogue of Microorganisms (GCM) 10K type strain sequencing project: providing services to taxonomists for standard genome sequencing and annotation.</title>
        <authorList>
            <consortium name="The Broad Institute Genomics Platform"/>
            <consortium name="The Broad Institute Genome Sequencing Center for Infectious Disease"/>
            <person name="Wu L."/>
            <person name="Ma J."/>
        </authorList>
    </citation>
    <scope>NUCLEOTIDE SEQUENCE [LARGE SCALE GENOMIC DNA]</scope>
    <source>
        <strain evidence="6">JCM 16902</strain>
    </source>
</reference>
<dbReference type="Pfam" id="PF00353">
    <property type="entry name" value="HemolysinCabind"/>
    <property type="match status" value="2"/>
</dbReference>
<evidence type="ECO:0000256" key="1">
    <source>
        <dbReference type="ARBA" id="ARBA00004613"/>
    </source>
</evidence>
<organism evidence="5 6">
    <name type="scientific">Kineosporia mesophila</name>
    <dbReference type="NCBI Taxonomy" id="566012"/>
    <lineage>
        <taxon>Bacteria</taxon>
        <taxon>Bacillati</taxon>
        <taxon>Actinomycetota</taxon>
        <taxon>Actinomycetes</taxon>
        <taxon>Kineosporiales</taxon>
        <taxon>Kineosporiaceae</taxon>
        <taxon>Kineosporia</taxon>
    </lineage>
</organism>
<dbReference type="InterPro" id="IPR011049">
    <property type="entry name" value="Serralysin-like_metalloprot_C"/>
</dbReference>
<protein>
    <recommendedName>
        <fullName evidence="7">Calcium-binding protein</fullName>
    </recommendedName>
</protein>
<dbReference type="Proteomes" id="UP001501074">
    <property type="component" value="Unassembled WGS sequence"/>
</dbReference>
<sequence>MVTSPYRSTIVVSLPAVGISLVLLAGPAQAAPAPATADTAHGMTYTASAGQVNDVLVTKTSDSDSGEAIFRIDDVVPISAGEGCVYPDSGDRTVVVCRQPYLERQDPFFDANFWLGDQNDRFRWRNLTGDVYWDARVYLGPGDDTYSSKYIDGNGVYGGTGKDTISVKHQAGDIGFTDGGNGDDTIFSEGSYGFATTLGGAGDDTMTGGAGEQRFDGGEGDDLIHGGDGIDVIRGGKGDDRLYGDAGADLIYGNSGNDRLYGGPGNDTLSRGPGKNLIKQN</sequence>
<dbReference type="PANTHER" id="PTHR38340">
    <property type="entry name" value="S-LAYER PROTEIN"/>
    <property type="match status" value="1"/>
</dbReference>
<dbReference type="EMBL" id="BAAAZO010000009">
    <property type="protein sequence ID" value="GAA3622334.1"/>
    <property type="molecule type" value="Genomic_DNA"/>
</dbReference>
<accession>A0ABP7A0K1</accession>
<feature type="signal peptide" evidence="4">
    <location>
        <begin position="1"/>
        <end position="30"/>
    </location>
</feature>
<dbReference type="Gene3D" id="2.150.10.10">
    <property type="entry name" value="Serralysin-like metalloprotease, C-terminal"/>
    <property type="match status" value="1"/>
</dbReference>
<feature type="chain" id="PRO_5045669967" description="Calcium-binding protein" evidence="4">
    <location>
        <begin position="31"/>
        <end position="281"/>
    </location>
</feature>
<dbReference type="SUPFAM" id="SSF51120">
    <property type="entry name" value="beta-Roll"/>
    <property type="match status" value="1"/>
</dbReference>
<name>A0ABP7A0K1_9ACTN</name>
<evidence type="ECO:0000256" key="2">
    <source>
        <dbReference type="ARBA" id="ARBA00022525"/>
    </source>
</evidence>
<dbReference type="PROSITE" id="PS00330">
    <property type="entry name" value="HEMOLYSIN_CALCIUM"/>
    <property type="match status" value="1"/>
</dbReference>
<dbReference type="InterPro" id="IPR050557">
    <property type="entry name" value="RTX_toxin/Mannuronan_C5-epim"/>
</dbReference>
<evidence type="ECO:0000313" key="6">
    <source>
        <dbReference type="Proteomes" id="UP001501074"/>
    </source>
</evidence>
<evidence type="ECO:0000256" key="3">
    <source>
        <dbReference type="SAM" id="MobiDB-lite"/>
    </source>
</evidence>
<dbReference type="PANTHER" id="PTHR38340:SF1">
    <property type="entry name" value="S-LAYER PROTEIN"/>
    <property type="match status" value="1"/>
</dbReference>
<dbReference type="PRINTS" id="PR00313">
    <property type="entry name" value="CABNDNGRPT"/>
</dbReference>
<evidence type="ECO:0000256" key="4">
    <source>
        <dbReference type="SAM" id="SignalP"/>
    </source>
</evidence>
<keyword evidence="2" id="KW-0964">Secreted</keyword>
<dbReference type="RefSeq" id="WP_231481108.1">
    <property type="nucleotide sequence ID" value="NZ_BAAAZO010000009.1"/>
</dbReference>
<proteinExistence type="predicted"/>
<evidence type="ECO:0008006" key="7">
    <source>
        <dbReference type="Google" id="ProtNLM"/>
    </source>
</evidence>
<evidence type="ECO:0000313" key="5">
    <source>
        <dbReference type="EMBL" id="GAA3622334.1"/>
    </source>
</evidence>